<gene>
    <name evidence="2" type="ORF">MNEG_7083</name>
</gene>
<dbReference type="OrthoDB" id="10511443at2759"/>
<organism evidence="2 3">
    <name type="scientific">Monoraphidium neglectum</name>
    <dbReference type="NCBI Taxonomy" id="145388"/>
    <lineage>
        <taxon>Eukaryota</taxon>
        <taxon>Viridiplantae</taxon>
        <taxon>Chlorophyta</taxon>
        <taxon>core chlorophytes</taxon>
        <taxon>Chlorophyceae</taxon>
        <taxon>CS clade</taxon>
        <taxon>Sphaeropleales</taxon>
        <taxon>Selenastraceae</taxon>
        <taxon>Monoraphidium</taxon>
    </lineage>
</organism>
<name>A0A0D2N473_9CHLO</name>
<dbReference type="EMBL" id="KK101441">
    <property type="protein sequence ID" value="KIZ00876.1"/>
    <property type="molecule type" value="Genomic_DNA"/>
</dbReference>
<sequence>MPRTLPDGRVESPGVLRIYLASMFILAAFYAISAVIQTVVNGLLGGLRAIGILRGNSTFKEQPQ</sequence>
<protein>
    <submittedName>
        <fullName evidence="2">Uncharacterized protein</fullName>
    </submittedName>
</protein>
<dbReference type="AlphaFoldDB" id="A0A0D2N473"/>
<keyword evidence="1" id="KW-1133">Transmembrane helix</keyword>
<feature type="transmembrane region" description="Helical" evidence="1">
    <location>
        <begin position="20"/>
        <end position="44"/>
    </location>
</feature>
<evidence type="ECO:0000313" key="2">
    <source>
        <dbReference type="EMBL" id="KIZ00876.1"/>
    </source>
</evidence>
<evidence type="ECO:0000256" key="1">
    <source>
        <dbReference type="SAM" id="Phobius"/>
    </source>
</evidence>
<evidence type="ECO:0000313" key="3">
    <source>
        <dbReference type="Proteomes" id="UP000054498"/>
    </source>
</evidence>
<dbReference type="Proteomes" id="UP000054498">
    <property type="component" value="Unassembled WGS sequence"/>
</dbReference>
<keyword evidence="3" id="KW-1185">Reference proteome</keyword>
<accession>A0A0D2N473</accession>
<dbReference type="RefSeq" id="XP_013899895.1">
    <property type="nucleotide sequence ID" value="XM_014044441.1"/>
</dbReference>
<keyword evidence="1" id="KW-0812">Transmembrane</keyword>
<dbReference type="KEGG" id="mng:MNEG_7083"/>
<proteinExistence type="predicted"/>
<keyword evidence="1" id="KW-0472">Membrane</keyword>
<dbReference type="GeneID" id="25739959"/>
<reference evidence="2 3" key="1">
    <citation type="journal article" date="2013" name="BMC Genomics">
        <title>Reconstruction of the lipid metabolism for the microalga Monoraphidium neglectum from its genome sequence reveals characteristics suitable for biofuel production.</title>
        <authorList>
            <person name="Bogen C."/>
            <person name="Al-Dilaimi A."/>
            <person name="Albersmeier A."/>
            <person name="Wichmann J."/>
            <person name="Grundmann M."/>
            <person name="Rupp O."/>
            <person name="Lauersen K.J."/>
            <person name="Blifernez-Klassen O."/>
            <person name="Kalinowski J."/>
            <person name="Goesmann A."/>
            <person name="Mussgnug J.H."/>
            <person name="Kruse O."/>
        </authorList>
    </citation>
    <scope>NUCLEOTIDE SEQUENCE [LARGE SCALE GENOMIC DNA]</scope>
    <source>
        <strain evidence="2 3">SAG 48.87</strain>
    </source>
</reference>